<feature type="transmembrane region" description="Helical" evidence="1">
    <location>
        <begin position="58"/>
        <end position="77"/>
    </location>
</feature>
<evidence type="ECO:0000313" key="2">
    <source>
        <dbReference type="EMBL" id="TFK19531.1"/>
    </source>
</evidence>
<organism evidence="2 3">
    <name type="scientific">Coprinopsis marcescibilis</name>
    <name type="common">Agaric fungus</name>
    <name type="synonym">Psathyrella marcescibilis</name>
    <dbReference type="NCBI Taxonomy" id="230819"/>
    <lineage>
        <taxon>Eukaryota</taxon>
        <taxon>Fungi</taxon>
        <taxon>Dikarya</taxon>
        <taxon>Basidiomycota</taxon>
        <taxon>Agaricomycotina</taxon>
        <taxon>Agaricomycetes</taxon>
        <taxon>Agaricomycetidae</taxon>
        <taxon>Agaricales</taxon>
        <taxon>Agaricineae</taxon>
        <taxon>Psathyrellaceae</taxon>
        <taxon>Coprinopsis</taxon>
    </lineage>
</organism>
<name>A0A5C3KH82_COPMA</name>
<protein>
    <submittedName>
        <fullName evidence="2">Uncharacterized protein</fullName>
    </submittedName>
</protein>
<dbReference type="AlphaFoldDB" id="A0A5C3KH82"/>
<gene>
    <name evidence="2" type="ORF">FA15DRAFT_708895</name>
</gene>
<dbReference type="Proteomes" id="UP000307440">
    <property type="component" value="Unassembled WGS sequence"/>
</dbReference>
<keyword evidence="1" id="KW-1133">Transmembrane helix</keyword>
<feature type="transmembrane region" description="Helical" evidence="1">
    <location>
        <begin position="22"/>
        <end position="46"/>
    </location>
</feature>
<keyword evidence="3" id="KW-1185">Reference proteome</keyword>
<sequence length="83" mass="9619">MSPVWTKEYINGYGLVYAKGQYANYVITMATIGIQFFMNSYALIVFFETPRERRQGRVLYLISGWLIFAFYTMGASSDMAKIF</sequence>
<dbReference type="EMBL" id="ML210336">
    <property type="protein sequence ID" value="TFK19531.1"/>
    <property type="molecule type" value="Genomic_DNA"/>
</dbReference>
<evidence type="ECO:0000256" key="1">
    <source>
        <dbReference type="SAM" id="Phobius"/>
    </source>
</evidence>
<keyword evidence="1" id="KW-0472">Membrane</keyword>
<reference evidence="2 3" key="1">
    <citation type="journal article" date="2019" name="Nat. Ecol. Evol.">
        <title>Megaphylogeny resolves global patterns of mushroom evolution.</title>
        <authorList>
            <person name="Varga T."/>
            <person name="Krizsan K."/>
            <person name="Foldi C."/>
            <person name="Dima B."/>
            <person name="Sanchez-Garcia M."/>
            <person name="Sanchez-Ramirez S."/>
            <person name="Szollosi G.J."/>
            <person name="Szarkandi J.G."/>
            <person name="Papp V."/>
            <person name="Albert L."/>
            <person name="Andreopoulos W."/>
            <person name="Angelini C."/>
            <person name="Antonin V."/>
            <person name="Barry K.W."/>
            <person name="Bougher N.L."/>
            <person name="Buchanan P."/>
            <person name="Buyck B."/>
            <person name="Bense V."/>
            <person name="Catcheside P."/>
            <person name="Chovatia M."/>
            <person name="Cooper J."/>
            <person name="Damon W."/>
            <person name="Desjardin D."/>
            <person name="Finy P."/>
            <person name="Geml J."/>
            <person name="Haridas S."/>
            <person name="Hughes K."/>
            <person name="Justo A."/>
            <person name="Karasinski D."/>
            <person name="Kautmanova I."/>
            <person name="Kiss B."/>
            <person name="Kocsube S."/>
            <person name="Kotiranta H."/>
            <person name="LaButti K.M."/>
            <person name="Lechner B.E."/>
            <person name="Liimatainen K."/>
            <person name="Lipzen A."/>
            <person name="Lukacs Z."/>
            <person name="Mihaltcheva S."/>
            <person name="Morgado L.N."/>
            <person name="Niskanen T."/>
            <person name="Noordeloos M.E."/>
            <person name="Ohm R.A."/>
            <person name="Ortiz-Santana B."/>
            <person name="Ovrebo C."/>
            <person name="Racz N."/>
            <person name="Riley R."/>
            <person name="Savchenko A."/>
            <person name="Shiryaev A."/>
            <person name="Soop K."/>
            <person name="Spirin V."/>
            <person name="Szebenyi C."/>
            <person name="Tomsovsky M."/>
            <person name="Tulloss R.E."/>
            <person name="Uehling J."/>
            <person name="Grigoriev I.V."/>
            <person name="Vagvolgyi C."/>
            <person name="Papp T."/>
            <person name="Martin F.M."/>
            <person name="Miettinen O."/>
            <person name="Hibbett D.S."/>
            <person name="Nagy L.G."/>
        </authorList>
    </citation>
    <scope>NUCLEOTIDE SEQUENCE [LARGE SCALE GENOMIC DNA]</scope>
    <source>
        <strain evidence="2 3">CBS 121175</strain>
    </source>
</reference>
<evidence type="ECO:0000313" key="3">
    <source>
        <dbReference type="Proteomes" id="UP000307440"/>
    </source>
</evidence>
<accession>A0A5C3KH82</accession>
<keyword evidence="1" id="KW-0812">Transmembrane</keyword>
<proteinExistence type="predicted"/>